<dbReference type="SUPFAM" id="SSF52540">
    <property type="entry name" value="P-loop containing nucleoside triphosphate hydrolases"/>
    <property type="match status" value="1"/>
</dbReference>
<gene>
    <name evidence="1" type="ORF">L485_16600</name>
</gene>
<dbReference type="Gene3D" id="3.40.50.300">
    <property type="entry name" value="P-loop containing nucleotide triphosphate hydrolases"/>
    <property type="match status" value="1"/>
</dbReference>
<accession>T0GGH2</accession>
<sequence>MIAIVGCDGSGKSTMTQVLHDWLAEFQPTVICHLGKQSGNIGRALARMPLFGARLERSIYRKAKAAQTERGPGLATAIGIYAFTVRRERRFRRMMKLRRAGNLIIADRFPQIEVPGPMDGVGLGNARPTGLIGWLARRERRKFDVMVAHRPDLVIRLNVSLPVAQARKPDHRPTSLARKIDDLSRLAFQGAPIVELDADEPLQKVEAKAKAVIAKLLESQYGRTVPVDSPSR</sequence>
<dbReference type="AlphaFoldDB" id="T0GGH2"/>
<evidence type="ECO:0000313" key="2">
    <source>
        <dbReference type="Proteomes" id="UP000015524"/>
    </source>
</evidence>
<keyword evidence="2" id="KW-1185">Reference proteome</keyword>
<dbReference type="Proteomes" id="UP000015524">
    <property type="component" value="Unassembled WGS sequence"/>
</dbReference>
<evidence type="ECO:0000313" key="1">
    <source>
        <dbReference type="EMBL" id="EQA99167.1"/>
    </source>
</evidence>
<dbReference type="EMBL" id="ATIB01000079">
    <property type="protein sequence ID" value="EQA99167.1"/>
    <property type="molecule type" value="Genomic_DNA"/>
</dbReference>
<organism evidence="1 2">
    <name type="scientific">Sphingobium baderi LL03</name>
    <dbReference type="NCBI Taxonomy" id="1114964"/>
    <lineage>
        <taxon>Bacteria</taxon>
        <taxon>Pseudomonadati</taxon>
        <taxon>Pseudomonadota</taxon>
        <taxon>Alphaproteobacteria</taxon>
        <taxon>Sphingomonadales</taxon>
        <taxon>Sphingomonadaceae</taxon>
        <taxon>Sphingobium</taxon>
    </lineage>
</organism>
<dbReference type="InterPro" id="IPR027417">
    <property type="entry name" value="P-loop_NTPase"/>
</dbReference>
<comment type="caution">
    <text evidence="1">The sequence shown here is derived from an EMBL/GenBank/DDBJ whole genome shotgun (WGS) entry which is preliminary data.</text>
</comment>
<protein>
    <recommendedName>
        <fullName evidence="3">Nucleoside triphosphate hydrolase</fullName>
    </recommendedName>
</protein>
<proteinExistence type="predicted"/>
<evidence type="ECO:0008006" key="3">
    <source>
        <dbReference type="Google" id="ProtNLM"/>
    </source>
</evidence>
<reference evidence="1 2" key="1">
    <citation type="journal article" date="2013" name="Genome Announc.">
        <title>Draft Genome Sequence of a Hexachlorocyclohexane-Degrading Bacterium, Sphingobium baderi Strain LL03T.</title>
        <authorList>
            <person name="Kaur J."/>
            <person name="Verma H."/>
            <person name="Tripathi C."/>
            <person name="Khurana J.P."/>
            <person name="Lal R."/>
        </authorList>
    </citation>
    <scope>NUCLEOTIDE SEQUENCE [LARGE SCALE GENOMIC DNA]</scope>
    <source>
        <strain evidence="1 2">LL03</strain>
    </source>
</reference>
<dbReference type="PATRIC" id="fig|1114964.3.peg.3249"/>
<name>T0GGH2_9SPHN</name>
<dbReference type="eggNOG" id="COG0125">
    <property type="taxonomic scope" value="Bacteria"/>
</dbReference>